<keyword evidence="2 3" id="KW-0808">Transferase</keyword>
<comment type="caution">
    <text evidence="5">The sequence shown here is derived from an EMBL/GenBank/DDBJ whole genome shotgun (WGS) entry which is preliminary data.</text>
</comment>
<evidence type="ECO:0000256" key="1">
    <source>
        <dbReference type="ARBA" id="ARBA00004906"/>
    </source>
</evidence>
<evidence type="ECO:0000256" key="2">
    <source>
        <dbReference type="ARBA" id="ARBA00022679"/>
    </source>
</evidence>
<dbReference type="PANTHER" id="PTHR22849">
    <property type="entry name" value="WDSAM1 PROTEIN"/>
    <property type="match status" value="1"/>
</dbReference>
<dbReference type="AlphaFoldDB" id="A0ABD1WJJ4"/>
<evidence type="ECO:0000259" key="4">
    <source>
        <dbReference type="PROSITE" id="PS51698"/>
    </source>
</evidence>
<comment type="function">
    <text evidence="3">Functions as an E3 ubiquitin ligase.</text>
</comment>
<reference evidence="6" key="1">
    <citation type="submission" date="2024-07" db="EMBL/GenBank/DDBJ databases">
        <title>Two chromosome-level genome assemblies of Korean endemic species Abeliophyllum distichum and Forsythia ovata (Oleaceae).</title>
        <authorList>
            <person name="Jang H."/>
        </authorList>
    </citation>
    <scope>NUCLEOTIDE SEQUENCE [LARGE SCALE GENOMIC DNA]</scope>
</reference>
<protein>
    <recommendedName>
        <fullName evidence="3 4">U-box domain-containing protein</fullName>
        <ecNumber evidence="3">2.3.2.27</ecNumber>
    </recommendedName>
    <alternativeName>
        <fullName evidence="3">RING-type E3 ubiquitin transferase PUB</fullName>
    </alternativeName>
</protein>
<evidence type="ECO:0000313" key="5">
    <source>
        <dbReference type="EMBL" id="KAL2549853.1"/>
    </source>
</evidence>
<name>A0ABD1WJJ4_9LAMI</name>
<keyword evidence="6" id="KW-1185">Reference proteome</keyword>
<dbReference type="InterPro" id="IPR003613">
    <property type="entry name" value="Ubox_domain"/>
</dbReference>
<feature type="domain" description="U-box" evidence="4">
    <location>
        <begin position="1"/>
        <end position="61"/>
    </location>
</feature>
<dbReference type="InterPro" id="IPR013083">
    <property type="entry name" value="Znf_RING/FYVE/PHD"/>
</dbReference>
<dbReference type="GO" id="GO:0016567">
    <property type="term" value="P:protein ubiquitination"/>
    <property type="evidence" value="ECO:0007669"/>
    <property type="project" value="UniProtKB-UniRule"/>
</dbReference>
<comment type="pathway">
    <text evidence="1 3">Protein modification; protein ubiquitination.</text>
</comment>
<dbReference type="GO" id="GO:0061630">
    <property type="term" value="F:ubiquitin protein ligase activity"/>
    <property type="evidence" value="ECO:0007669"/>
    <property type="project" value="UniProtKB-UniRule"/>
</dbReference>
<sequence length="156" mass="17744">MCDPVTVCTSQTYDRTSIESWVATENTTCHFTCSLLTDFTLILNHTLWRLIQEWCVENWSFGGKKILTSKHPVDSTMVRNLLNQASSGSMPFGLRLWALRRLRGLARDSDKNRSVIAANNAREILLAITFFDLDSDSNFVPVFSLRARVYICGSQF</sequence>
<dbReference type="InterPro" id="IPR045185">
    <property type="entry name" value="PUB22/23/24-like"/>
</dbReference>
<keyword evidence="3" id="KW-0833">Ubl conjugation pathway</keyword>
<evidence type="ECO:0000256" key="3">
    <source>
        <dbReference type="RuleBase" id="RU369093"/>
    </source>
</evidence>
<accession>A0ABD1WJJ4</accession>
<comment type="catalytic activity">
    <reaction evidence="3">
        <text>S-ubiquitinyl-[E2 ubiquitin-conjugating enzyme]-L-cysteine + [acceptor protein]-L-lysine = [E2 ubiquitin-conjugating enzyme]-L-cysteine + N(6)-ubiquitinyl-[acceptor protein]-L-lysine.</text>
        <dbReference type="EC" id="2.3.2.27"/>
    </reaction>
</comment>
<dbReference type="Proteomes" id="UP001604277">
    <property type="component" value="Unassembled WGS sequence"/>
</dbReference>
<dbReference type="PROSITE" id="PS51698">
    <property type="entry name" value="U_BOX"/>
    <property type="match status" value="1"/>
</dbReference>
<dbReference type="Pfam" id="PF04564">
    <property type="entry name" value="U-box"/>
    <property type="match status" value="1"/>
</dbReference>
<dbReference type="EMBL" id="JBFOLJ010000003">
    <property type="protein sequence ID" value="KAL2549853.1"/>
    <property type="molecule type" value="Genomic_DNA"/>
</dbReference>
<evidence type="ECO:0000313" key="6">
    <source>
        <dbReference type="Proteomes" id="UP001604277"/>
    </source>
</evidence>
<gene>
    <name evidence="5" type="ORF">Fot_11383</name>
</gene>
<dbReference type="Gene3D" id="3.30.40.10">
    <property type="entry name" value="Zinc/RING finger domain, C3HC4 (zinc finger)"/>
    <property type="match status" value="1"/>
</dbReference>
<dbReference type="EC" id="2.3.2.27" evidence="3"/>
<organism evidence="5 6">
    <name type="scientific">Forsythia ovata</name>
    <dbReference type="NCBI Taxonomy" id="205694"/>
    <lineage>
        <taxon>Eukaryota</taxon>
        <taxon>Viridiplantae</taxon>
        <taxon>Streptophyta</taxon>
        <taxon>Embryophyta</taxon>
        <taxon>Tracheophyta</taxon>
        <taxon>Spermatophyta</taxon>
        <taxon>Magnoliopsida</taxon>
        <taxon>eudicotyledons</taxon>
        <taxon>Gunneridae</taxon>
        <taxon>Pentapetalae</taxon>
        <taxon>asterids</taxon>
        <taxon>lamiids</taxon>
        <taxon>Lamiales</taxon>
        <taxon>Oleaceae</taxon>
        <taxon>Forsythieae</taxon>
        <taxon>Forsythia</taxon>
    </lineage>
</organism>
<dbReference type="SMART" id="SM00504">
    <property type="entry name" value="Ubox"/>
    <property type="match status" value="1"/>
</dbReference>
<dbReference type="SUPFAM" id="SSF57850">
    <property type="entry name" value="RING/U-box"/>
    <property type="match status" value="1"/>
</dbReference>
<dbReference type="PANTHER" id="PTHR22849:SF112">
    <property type="entry name" value="U-BOX DOMAIN-CONTAINING PROTEIN 26"/>
    <property type="match status" value="1"/>
</dbReference>
<proteinExistence type="predicted"/>